<evidence type="ECO:0000256" key="1">
    <source>
        <dbReference type="SAM" id="MobiDB-lite"/>
    </source>
</evidence>
<accession>A0ABN2X6E3</accession>
<evidence type="ECO:0000313" key="2">
    <source>
        <dbReference type="EMBL" id="GAA2106003.1"/>
    </source>
</evidence>
<organism evidence="2 3">
    <name type="scientific">Streptomyces albiaxialis</name>
    <dbReference type="NCBI Taxonomy" id="329523"/>
    <lineage>
        <taxon>Bacteria</taxon>
        <taxon>Bacillati</taxon>
        <taxon>Actinomycetota</taxon>
        <taxon>Actinomycetes</taxon>
        <taxon>Kitasatosporales</taxon>
        <taxon>Streptomycetaceae</taxon>
        <taxon>Streptomyces</taxon>
    </lineage>
</organism>
<feature type="region of interest" description="Disordered" evidence="1">
    <location>
        <begin position="1"/>
        <end position="28"/>
    </location>
</feature>
<protein>
    <submittedName>
        <fullName evidence="2">Uncharacterized protein</fullName>
    </submittedName>
</protein>
<keyword evidence="3" id="KW-1185">Reference proteome</keyword>
<proteinExistence type="predicted"/>
<gene>
    <name evidence="2" type="ORF">GCM10009801_82040</name>
</gene>
<evidence type="ECO:0000313" key="3">
    <source>
        <dbReference type="Proteomes" id="UP001500016"/>
    </source>
</evidence>
<reference evidence="2 3" key="1">
    <citation type="journal article" date="2019" name="Int. J. Syst. Evol. Microbiol.">
        <title>The Global Catalogue of Microorganisms (GCM) 10K type strain sequencing project: providing services to taxonomists for standard genome sequencing and annotation.</title>
        <authorList>
            <consortium name="The Broad Institute Genomics Platform"/>
            <consortium name="The Broad Institute Genome Sequencing Center for Infectious Disease"/>
            <person name="Wu L."/>
            <person name="Ma J."/>
        </authorList>
    </citation>
    <scope>NUCLEOTIDE SEQUENCE [LARGE SCALE GENOMIC DNA]</scope>
    <source>
        <strain evidence="2 3">JCM 15478</strain>
    </source>
</reference>
<name>A0ABN2X6E3_9ACTN</name>
<sequence length="111" mass="11808">MSAAPVEPPAGQGQGYADPHRIEDEEGPQTVQELRAALGAVVPAHLPEFNAQLDAAVTAALDTDQVGRIREVMDEGRHIWALYSRPEVTAALADSLAGRAELQPFPQGRTA</sequence>
<dbReference type="RefSeq" id="WP_344535950.1">
    <property type="nucleotide sequence ID" value="NZ_BAAAPE010000048.1"/>
</dbReference>
<comment type="caution">
    <text evidence="2">The sequence shown here is derived from an EMBL/GenBank/DDBJ whole genome shotgun (WGS) entry which is preliminary data.</text>
</comment>
<dbReference type="Proteomes" id="UP001500016">
    <property type="component" value="Unassembled WGS sequence"/>
</dbReference>
<dbReference type="EMBL" id="BAAAPE010000048">
    <property type="protein sequence ID" value="GAA2106003.1"/>
    <property type="molecule type" value="Genomic_DNA"/>
</dbReference>